<organism evidence="3 4">
    <name type="scientific">Alicyclobacillus cycloheptanicus</name>
    <dbReference type="NCBI Taxonomy" id="1457"/>
    <lineage>
        <taxon>Bacteria</taxon>
        <taxon>Bacillati</taxon>
        <taxon>Bacillota</taxon>
        <taxon>Bacilli</taxon>
        <taxon>Bacillales</taxon>
        <taxon>Alicyclobacillaceae</taxon>
        <taxon>Alicyclobacillus</taxon>
    </lineage>
</organism>
<dbReference type="Proteomes" id="UP001232973">
    <property type="component" value="Unassembled WGS sequence"/>
</dbReference>
<evidence type="ECO:0000313" key="3">
    <source>
        <dbReference type="EMBL" id="MDQ0189174.1"/>
    </source>
</evidence>
<evidence type="ECO:0000259" key="2">
    <source>
        <dbReference type="Pfam" id="PF10110"/>
    </source>
</evidence>
<reference evidence="3 4" key="1">
    <citation type="submission" date="2023-07" db="EMBL/GenBank/DDBJ databases">
        <title>Genomic Encyclopedia of Type Strains, Phase IV (KMG-IV): sequencing the most valuable type-strain genomes for metagenomic binning, comparative biology and taxonomic classification.</title>
        <authorList>
            <person name="Goeker M."/>
        </authorList>
    </citation>
    <scope>NUCLEOTIDE SEQUENCE [LARGE SCALE GENOMIC DNA]</scope>
    <source>
        <strain evidence="3 4">DSM 4006</strain>
    </source>
</reference>
<feature type="domain" description="Glycerophosphoryl diester phosphodiesterase membrane" evidence="2">
    <location>
        <begin position="185"/>
        <end position="292"/>
    </location>
</feature>
<name>A0ABT9XFV3_9BACL</name>
<sequence length="300" mass="32001">MSMQSPKHHAALVGPRGIGQLFGAALRHYRMDFGFLLTASICVLVPYFVLDAIFNANSAKILAFDFSHLTHVTSLTQLAAMEQHAGITGPSPVSWVLSLLNAVLVTPLLYGIIVHMVVRRNMGGSSVSMPNAFSHAFHRVGAAALAVLWADILKFFTVIAGGFIIGLAGAIVTAAAGSSVWSTVVAGILAAALLCCVIVVAVKLAFVVPVAYEENLRTSQSARRSAQLTKGQLWRTLVFMLLTVVLPGAIRIVISALIASVTQNAWVILVIIDLVQLFLVPFTLLAMSVLYVDLRIRAAS</sequence>
<comment type="caution">
    <text evidence="3">The sequence shown here is derived from an EMBL/GenBank/DDBJ whole genome shotgun (WGS) entry which is preliminary data.</text>
</comment>
<evidence type="ECO:0000256" key="1">
    <source>
        <dbReference type="SAM" id="Phobius"/>
    </source>
</evidence>
<keyword evidence="1" id="KW-0812">Transmembrane</keyword>
<proteinExistence type="predicted"/>
<feature type="transmembrane region" description="Helical" evidence="1">
    <location>
        <begin position="95"/>
        <end position="118"/>
    </location>
</feature>
<feature type="transmembrane region" description="Helical" evidence="1">
    <location>
        <begin position="233"/>
        <end position="259"/>
    </location>
</feature>
<feature type="transmembrane region" description="Helical" evidence="1">
    <location>
        <begin position="139"/>
        <end position="172"/>
    </location>
</feature>
<keyword evidence="4" id="KW-1185">Reference proteome</keyword>
<gene>
    <name evidence="3" type="ORF">J2S03_000990</name>
</gene>
<feature type="transmembrane region" description="Helical" evidence="1">
    <location>
        <begin position="33"/>
        <end position="50"/>
    </location>
</feature>
<feature type="transmembrane region" description="Helical" evidence="1">
    <location>
        <begin position="184"/>
        <end position="212"/>
    </location>
</feature>
<dbReference type="InterPro" id="IPR018476">
    <property type="entry name" value="GlyceroP-diester-Pdiesterase_M"/>
</dbReference>
<keyword evidence="1" id="KW-1133">Transmembrane helix</keyword>
<dbReference type="RefSeq" id="WP_274455031.1">
    <property type="nucleotide sequence ID" value="NZ_CP067097.1"/>
</dbReference>
<protein>
    <recommendedName>
        <fullName evidence="2">Glycerophosphoryl diester phosphodiesterase membrane domain-containing protein</fullName>
    </recommendedName>
</protein>
<evidence type="ECO:0000313" key="4">
    <source>
        <dbReference type="Proteomes" id="UP001232973"/>
    </source>
</evidence>
<feature type="transmembrane region" description="Helical" evidence="1">
    <location>
        <begin position="265"/>
        <end position="292"/>
    </location>
</feature>
<dbReference type="EMBL" id="JAUSTP010000005">
    <property type="protein sequence ID" value="MDQ0189174.1"/>
    <property type="molecule type" value="Genomic_DNA"/>
</dbReference>
<dbReference type="Pfam" id="PF10110">
    <property type="entry name" value="GPDPase_memb"/>
    <property type="match status" value="1"/>
</dbReference>
<accession>A0ABT9XFV3</accession>
<keyword evidence="1" id="KW-0472">Membrane</keyword>